<dbReference type="SUPFAM" id="SSF103247">
    <property type="entry name" value="TT1751-like"/>
    <property type="match status" value="1"/>
</dbReference>
<dbReference type="InterPro" id="IPR035923">
    <property type="entry name" value="TT1751-like_sf"/>
</dbReference>
<dbReference type="Proteomes" id="UP000182944">
    <property type="component" value="Unassembled WGS sequence"/>
</dbReference>
<dbReference type="OrthoDB" id="7363179at2"/>
<protein>
    <recommendedName>
        <fullName evidence="2">DUF302 domain-containing protein</fullName>
    </recommendedName>
</protein>
<name>A0A1H2X2E0_9RHOB</name>
<reference evidence="4" key="1">
    <citation type="submission" date="2016-10" db="EMBL/GenBank/DDBJ databases">
        <authorList>
            <person name="Varghese N."/>
            <person name="Submissions S."/>
        </authorList>
    </citation>
    <scope>NUCLEOTIDE SEQUENCE [LARGE SCALE GENOMIC DNA]</scope>
    <source>
        <strain evidence="4">DSM 29303</strain>
    </source>
</reference>
<dbReference type="STRING" id="1545044.SAMN05444276_102357"/>
<evidence type="ECO:0000313" key="4">
    <source>
        <dbReference type="Proteomes" id="UP000182944"/>
    </source>
</evidence>
<feature type="chain" id="PRO_5010216331" description="DUF302 domain-containing protein" evidence="1">
    <location>
        <begin position="29"/>
        <end position="157"/>
    </location>
</feature>
<dbReference type="AlphaFoldDB" id="A0A1H2X2E0"/>
<keyword evidence="4" id="KW-1185">Reference proteome</keyword>
<dbReference type="Pfam" id="PF03625">
    <property type="entry name" value="DUF302"/>
    <property type="match status" value="1"/>
</dbReference>
<dbReference type="RefSeq" id="WP_052176630.1">
    <property type="nucleotide sequence ID" value="NZ_FNNA01000002.1"/>
</dbReference>
<evidence type="ECO:0000313" key="3">
    <source>
        <dbReference type="EMBL" id="SDW87083.1"/>
    </source>
</evidence>
<organism evidence="3 4">
    <name type="scientific">Paracoccus sanguinis</name>
    <dbReference type="NCBI Taxonomy" id="1545044"/>
    <lineage>
        <taxon>Bacteria</taxon>
        <taxon>Pseudomonadati</taxon>
        <taxon>Pseudomonadota</taxon>
        <taxon>Alphaproteobacteria</taxon>
        <taxon>Rhodobacterales</taxon>
        <taxon>Paracoccaceae</taxon>
        <taxon>Paracoccus</taxon>
    </lineage>
</organism>
<keyword evidence="1" id="KW-0732">Signal</keyword>
<dbReference type="InterPro" id="IPR005180">
    <property type="entry name" value="DUF302"/>
</dbReference>
<proteinExistence type="predicted"/>
<accession>A0A1H2X2E0</accession>
<gene>
    <name evidence="3" type="ORF">SAMN05444276_102357</name>
</gene>
<evidence type="ECO:0000259" key="2">
    <source>
        <dbReference type="Pfam" id="PF03625"/>
    </source>
</evidence>
<feature type="domain" description="DUF302" evidence="2">
    <location>
        <begin position="86"/>
        <end position="130"/>
    </location>
</feature>
<feature type="signal peptide" evidence="1">
    <location>
        <begin position="1"/>
        <end position="28"/>
    </location>
</feature>
<dbReference type="EMBL" id="FNNA01000002">
    <property type="protein sequence ID" value="SDW87083.1"/>
    <property type="molecule type" value="Genomic_DNA"/>
</dbReference>
<dbReference type="Gene3D" id="3.30.310.70">
    <property type="entry name" value="TT1751-like domain"/>
    <property type="match status" value="1"/>
</dbReference>
<evidence type="ECO:0000256" key="1">
    <source>
        <dbReference type="SAM" id="SignalP"/>
    </source>
</evidence>
<sequence length="157" mass="16549">MTRLPFARLPLRPALVAALAALATPALAQEAAYTKTVEVPFDDAQFSVEQAITNAGLVIDATSNVGEMLARTKADVGGTKDLYTHAESFSFCSAAVSRQVMEADIANIQYCPYNIFVYEAADAPGKVVIGHRHYPGESMAPVNAMLNGIVDAAAAGM</sequence>